<keyword evidence="2" id="KW-0378">Hydrolase</keyword>
<reference evidence="2" key="2">
    <citation type="journal article" date="2015" name="Genome Biol. Evol.">
        <title>Complete Genome Sequence and Transcriptomic Analysis of the Novel Pathogen Elizabethkingia anophelis in Response to Oxidative Stress.</title>
        <authorList>
            <person name="Li Y."/>
            <person name="Liu Y."/>
            <person name="Chew S.C."/>
            <person name="Tay M."/>
            <person name="Salido M.M."/>
            <person name="Teo J."/>
            <person name="Lauro F.M."/>
            <person name="Givskov M."/>
            <person name="Yang L."/>
        </authorList>
    </citation>
    <scope>NUCLEOTIDE SEQUENCE</scope>
    <source>
        <strain evidence="2">NUHP1</strain>
    </source>
</reference>
<dbReference type="EMBL" id="CP007547">
    <property type="protein sequence ID" value="AIL45398.1"/>
    <property type="molecule type" value="Genomic_DNA"/>
</dbReference>
<dbReference type="InterPro" id="IPR002725">
    <property type="entry name" value="YgjP-like_metallopeptidase"/>
</dbReference>
<gene>
    <name evidence="2" type="ORF">BD94_1623</name>
</gene>
<dbReference type="GO" id="GO:0016787">
    <property type="term" value="F:hydrolase activity"/>
    <property type="evidence" value="ECO:0007669"/>
    <property type="project" value="UniProtKB-KW"/>
</dbReference>
<evidence type="ECO:0000259" key="1">
    <source>
        <dbReference type="Pfam" id="PF01863"/>
    </source>
</evidence>
<dbReference type="Proteomes" id="UP000028933">
    <property type="component" value="Chromosome"/>
</dbReference>
<dbReference type="Gene3D" id="3.30.2010.10">
    <property type="entry name" value="Metalloproteases ('zincins'), catalytic domain"/>
    <property type="match status" value="1"/>
</dbReference>
<dbReference type="PANTHER" id="PTHR30399">
    <property type="entry name" value="UNCHARACTERIZED PROTEIN YGJP"/>
    <property type="match status" value="1"/>
</dbReference>
<dbReference type="Pfam" id="PF01863">
    <property type="entry name" value="YgjP-like"/>
    <property type="match status" value="1"/>
</dbReference>
<proteinExistence type="predicted"/>
<dbReference type="InterPro" id="IPR053136">
    <property type="entry name" value="UTP_pyrophosphatase-like"/>
</dbReference>
<dbReference type="HOGENOM" id="CLU_065947_1_1_10"/>
<dbReference type="KEGG" id="eao:BD94_1623"/>
<dbReference type="AlphaFoldDB" id="A0A077EFQ6"/>
<accession>A0A077EFQ6</accession>
<evidence type="ECO:0000313" key="3">
    <source>
        <dbReference type="Proteomes" id="UP000028933"/>
    </source>
</evidence>
<reference evidence="2" key="1">
    <citation type="journal article" date="2013" name="Lancet">
        <title>First case of E anophelis outbreak in an intensive-care unit.</title>
        <authorList>
            <person name="Teo J."/>
            <person name="Tan S.Y."/>
            <person name="Tay M."/>
            <person name="Ding Y."/>
            <person name="Kjelleberg S."/>
            <person name="Givskov M."/>
            <person name="Lin R.T."/>
            <person name="Yang L."/>
        </authorList>
    </citation>
    <scope>NUCLEOTIDE SEQUENCE [LARGE SCALE GENOMIC DNA]</scope>
    <source>
        <strain evidence="2">NUHP1</strain>
    </source>
</reference>
<feature type="domain" description="YgjP-like metallopeptidase" evidence="1">
    <location>
        <begin position="22"/>
        <end position="228"/>
    </location>
</feature>
<sequence length="230" mass="27395">MKESIQYGKQKIEFELQYSNRKTIGIKILPDTSVFVVAPLEISLGKIKESLLKKAHWICKQQSYFLNFDTTEISYEIKSGYSILYLGRQYKLVVEKSEKEDVTYKGNLFLITVKNKEKAQMFFDEWLKQRAYCKISEIAKPIIKKFSERFKAPNDIYFQDMPTRWGSCTIKNKLIFNPKLIHTPKRCIEYVIMHELCHTVHKHHNQDFFDLLTLMMPDWEKRKEKLDSFA</sequence>
<dbReference type="PANTHER" id="PTHR30399:SF1">
    <property type="entry name" value="UTP PYROPHOSPHATASE"/>
    <property type="match status" value="1"/>
</dbReference>
<name>A0A077EFQ6_9FLAO</name>
<dbReference type="STRING" id="1338011.BD94_1623"/>
<dbReference type="eggNOG" id="COG1451">
    <property type="taxonomic scope" value="Bacteria"/>
</dbReference>
<dbReference type="RefSeq" id="WP_024566212.1">
    <property type="nucleotide sequence ID" value="NZ_CP007547.1"/>
</dbReference>
<organism evidence="2 3">
    <name type="scientific">Elizabethkingia anophelis NUHP1</name>
    <dbReference type="NCBI Taxonomy" id="1338011"/>
    <lineage>
        <taxon>Bacteria</taxon>
        <taxon>Pseudomonadati</taxon>
        <taxon>Bacteroidota</taxon>
        <taxon>Flavobacteriia</taxon>
        <taxon>Flavobacteriales</taxon>
        <taxon>Weeksellaceae</taxon>
        <taxon>Elizabethkingia</taxon>
    </lineage>
</organism>
<dbReference type="CDD" id="cd07344">
    <property type="entry name" value="M48_yhfN_like"/>
    <property type="match status" value="1"/>
</dbReference>
<protein>
    <submittedName>
        <fullName evidence="2">Putative metal-dependent hydrolase</fullName>
    </submittedName>
</protein>
<evidence type="ECO:0000313" key="2">
    <source>
        <dbReference type="EMBL" id="AIL45398.1"/>
    </source>
</evidence>